<feature type="chain" id="PRO_5010602551" description="Peptidyl-prolyl cis-trans isomerase" evidence="7">
    <location>
        <begin position="20"/>
        <end position="239"/>
    </location>
</feature>
<dbReference type="InterPro" id="IPR002130">
    <property type="entry name" value="Cyclophilin-type_PPIase_dom"/>
</dbReference>
<reference evidence="11" key="1">
    <citation type="submission" date="2025-08" db="UniProtKB">
        <authorList>
            <consortium name="RefSeq"/>
        </authorList>
    </citation>
    <scope>IDENTIFICATION</scope>
    <source>
        <tissue evidence="11">Entire body</tissue>
    </source>
</reference>
<dbReference type="STRING" id="224129.A0A1W4X0L7"/>
<dbReference type="OrthoDB" id="10064525at2759"/>
<evidence type="ECO:0000256" key="3">
    <source>
        <dbReference type="ARBA" id="ARBA00022729"/>
    </source>
</evidence>
<dbReference type="Pfam" id="PF00160">
    <property type="entry name" value="Pro_isomerase"/>
    <property type="match status" value="1"/>
</dbReference>
<dbReference type="KEGG" id="apln:108737490"/>
<dbReference type="RefSeq" id="XP_018325855.1">
    <property type="nucleotide sequence ID" value="XM_018470353.1"/>
</dbReference>
<evidence type="ECO:0000313" key="10">
    <source>
        <dbReference type="Proteomes" id="UP000192223"/>
    </source>
</evidence>
<keyword evidence="4 7" id="KW-0697">Rotamase</keyword>
<keyword evidence="8" id="KW-0472">Membrane</keyword>
<evidence type="ECO:0000256" key="8">
    <source>
        <dbReference type="SAM" id="Phobius"/>
    </source>
</evidence>
<dbReference type="GeneID" id="108737490"/>
<evidence type="ECO:0000256" key="4">
    <source>
        <dbReference type="ARBA" id="ARBA00023110"/>
    </source>
</evidence>
<sequence>MNTVHLFGVLLLFIQYVKAGEYKVTDQVYFDIKNDEKKLGRIVIGLFGDIAPKTVENFKVIATEGINGKSYAGTKFFKVIQKFIIQGGDIIHNNGSGSISIYGSYYPDENFDLSHRSAGFVSMANTGPNTNGCQFFITTVPTTWLDGKYTVFGKVIQGQEIVHIIEHSKTDPDDKPLKPAIIFASGIIPTPEPFLIYDFSYGVLEWLKAGFVPLSFSFTILAFFHWAIRKLDSFKYIHM</sequence>
<dbReference type="Gene3D" id="2.40.100.10">
    <property type="entry name" value="Cyclophilin-like"/>
    <property type="match status" value="1"/>
</dbReference>
<evidence type="ECO:0000256" key="5">
    <source>
        <dbReference type="ARBA" id="ARBA00023235"/>
    </source>
</evidence>
<dbReference type="PANTHER" id="PTHR11071">
    <property type="entry name" value="PEPTIDYL-PROLYL CIS-TRANS ISOMERASE"/>
    <property type="match status" value="1"/>
</dbReference>
<dbReference type="EC" id="5.2.1.8" evidence="7"/>
<keyword evidence="10" id="KW-1185">Reference proteome</keyword>
<name>A0A1W4X0L7_AGRPL</name>
<feature type="signal peptide" evidence="7">
    <location>
        <begin position="1"/>
        <end position="19"/>
    </location>
</feature>
<evidence type="ECO:0000259" key="9">
    <source>
        <dbReference type="PROSITE" id="PS50072"/>
    </source>
</evidence>
<evidence type="ECO:0000256" key="1">
    <source>
        <dbReference type="ARBA" id="ARBA00000971"/>
    </source>
</evidence>
<feature type="domain" description="PPIase cyclophilin-type" evidence="9">
    <location>
        <begin position="29"/>
        <end position="187"/>
    </location>
</feature>
<dbReference type="SUPFAM" id="SSF50891">
    <property type="entry name" value="Cyclophilin-like"/>
    <property type="match status" value="1"/>
</dbReference>
<organism evidence="10 11">
    <name type="scientific">Agrilus planipennis</name>
    <name type="common">Emerald ash borer</name>
    <name type="synonym">Agrilus marcopoli</name>
    <dbReference type="NCBI Taxonomy" id="224129"/>
    <lineage>
        <taxon>Eukaryota</taxon>
        <taxon>Metazoa</taxon>
        <taxon>Ecdysozoa</taxon>
        <taxon>Arthropoda</taxon>
        <taxon>Hexapoda</taxon>
        <taxon>Insecta</taxon>
        <taxon>Pterygota</taxon>
        <taxon>Neoptera</taxon>
        <taxon>Endopterygota</taxon>
        <taxon>Coleoptera</taxon>
        <taxon>Polyphaga</taxon>
        <taxon>Elateriformia</taxon>
        <taxon>Buprestoidea</taxon>
        <taxon>Buprestidae</taxon>
        <taxon>Agrilinae</taxon>
        <taxon>Agrilus</taxon>
    </lineage>
</organism>
<gene>
    <name evidence="11" type="primary">LOC108737490</name>
</gene>
<dbReference type="PROSITE" id="PS50072">
    <property type="entry name" value="CSA_PPIASE_2"/>
    <property type="match status" value="1"/>
</dbReference>
<dbReference type="GO" id="GO:0003755">
    <property type="term" value="F:peptidyl-prolyl cis-trans isomerase activity"/>
    <property type="evidence" value="ECO:0007669"/>
    <property type="project" value="UniProtKB-UniRule"/>
</dbReference>
<dbReference type="GO" id="GO:0005737">
    <property type="term" value="C:cytoplasm"/>
    <property type="evidence" value="ECO:0007669"/>
    <property type="project" value="TreeGrafter"/>
</dbReference>
<dbReference type="GO" id="GO:0006457">
    <property type="term" value="P:protein folding"/>
    <property type="evidence" value="ECO:0007669"/>
    <property type="project" value="TreeGrafter"/>
</dbReference>
<keyword evidence="3 7" id="KW-0732">Signal</keyword>
<dbReference type="Proteomes" id="UP000192223">
    <property type="component" value="Unplaced"/>
</dbReference>
<dbReference type="PANTHER" id="PTHR11071:SF559">
    <property type="entry name" value="PEPTIDYL-PROLYL CIS-TRANS ISOMERASE"/>
    <property type="match status" value="1"/>
</dbReference>
<keyword evidence="8" id="KW-1133">Transmembrane helix</keyword>
<comment type="function">
    <text evidence="6">PPIases accelerate the folding of proteins. It catalyzes the cis-trans isomerization of proline imidic peptide bonds in oligopeptides. Acts on the folding of rhodopsin RH1 and RH2 (but not RH3) and is required for visual transduction.</text>
</comment>
<proteinExistence type="inferred from homology"/>
<dbReference type="FunFam" id="2.40.100.10:FF:000019">
    <property type="entry name" value="Peptidyl-prolyl cis-trans isomerase"/>
    <property type="match status" value="1"/>
</dbReference>
<dbReference type="InterPro" id="IPR029000">
    <property type="entry name" value="Cyclophilin-like_dom_sf"/>
</dbReference>
<evidence type="ECO:0000256" key="7">
    <source>
        <dbReference type="RuleBase" id="RU363019"/>
    </source>
</evidence>
<evidence type="ECO:0000256" key="2">
    <source>
        <dbReference type="ARBA" id="ARBA00007365"/>
    </source>
</evidence>
<evidence type="ECO:0000313" key="11">
    <source>
        <dbReference type="RefSeq" id="XP_018325855.1"/>
    </source>
</evidence>
<evidence type="ECO:0000256" key="6">
    <source>
        <dbReference type="ARBA" id="ARBA00056644"/>
    </source>
</evidence>
<dbReference type="AlphaFoldDB" id="A0A1W4X0L7"/>
<feature type="transmembrane region" description="Helical" evidence="8">
    <location>
        <begin position="206"/>
        <end position="228"/>
    </location>
</feature>
<comment type="similarity">
    <text evidence="2 7">Belongs to the cyclophilin-type PPIase family.</text>
</comment>
<dbReference type="InParanoid" id="A0A1W4X0L7"/>
<dbReference type="PRINTS" id="PR00153">
    <property type="entry name" value="CSAPPISMRASE"/>
</dbReference>
<protein>
    <recommendedName>
        <fullName evidence="7">Peptidyl-prolyl cis-trans isomerase</fullName>
        <shortName evidence="7">PPIase</shortName>
        <ecNumber evidence="7">5.2.1.8</ecNumber>
    </recommendedName>
</protein>
<keyword evidence="8" id="KW-0812">Transmembrane</keyword>
<comment type="catalytic activity">
    <reaction evidence="1 7">
        <text>[protein]-peptidylproline (omega=180) = [protein]-peptidylproline (omega=0)</text>
        <dbReference type="Rhea" id="RHEA:16237"/>
        <dbReference type="Rhea" id="RHEA-COMP:10747"/>
        <dbReference type="Rhea" id="RHEA-COMP:10748"/>
        <dbReference type="ChEBI" id="CHEBI:83833"/>
        <dbReference type="ChEBI" id="CHEBI:83834"/>
        <dbReference type="EC" id="5.2.1.8"/>
    </reaction>
</comment>
<keyword evidence="5 7" id="KW-0413">Isomerase</keyword>
<dbReference type="GO" id="GO:0016018">
    <property type="term" value="F:cyclosporin A binding"/>
    <property type="evidence" value="ECO:0007669"/>
    <property type="project" value="TreeGrafter"/>
</dbReference>
<accession>A0A1W4X0L7</accession>